<name>A0A7L0VMS1_9PASE</name>
<organism evidence="8 9">
    <name type="scientific">Leptocoma aspasia</name>
    <dbReference type="NCBI Taxonomy" id="2585812"/>
    <lineage>
        <taxon>Eukaryota</taxon>
        <taxon>Metazoa</taxon>
        <taxon>Chordata</taxon>
        <taxon>Craniata</taxon>
        <taxon>Vertebrata</taxon>
        <taxon>Euteleostomi</taxon>
        <taxon>Archelosauria</taxon>
        <taxon>Archosauria</taxon>
        <taxon>Dinosauria</taxon>
        <taxon>Saurischia</taxon>
        <taxon>Theropoda</taxon>
        <taxon>Coelurosauria</taxon>
        <taxon>Aves</taxon>
        <taxon>Neognathae</taxon>
        <taxon>Neoaves</taxon>
        <taxon>Telluraves</taxon>
        <taxon>Australaves</taxon>
        <taxon>Passeriformes</taxon>
        <taxon>Passeroidea</taxon>
        <taxon>Nectariniidae</taxon>
        <taxon>Leptocoma</taxon>
    </lineage>
</organism>
<dbReference type="PANTHER" id="PTHR41694:SF3">
    <property type="entry name" value="RNA-DIRECTED DNA POLYMERASE-RELATED"/>
    <property type="match status" value="1"/>
</dbReference>
<keyword evidence="4" id="KW-0255">Endonuclease</keyword>
<dbReference type="PANTHER" id="PTHR41694">
    <property type="entry name" value="ENDOGENOUS RETROVIRUS GROUP K MEMBER POL PROTEIN"/>
    <property type="match status" value="1"/>
</dbReference>
<keyword evidence="1" id="KW-0808">Transferase</keyword>
<keyword evidence="9" id="KW-1185">Reference proteome</keyword>
<sequence>KETMRHFLLAFTTLGIHKEIKTDNGPSYTSYKLKDFFNQWGVKHNTDIPHSPTGQAIIERAHST</sequence>
<evidence type="ECO:0000259" key="7">
    <source>
        <dbReference type="PROSITE" id="PS50994"/>
    </source>
</evidence>
<evidence type="ECO:0000313" key="8">
    <source>
        <dbReference type="EMBL" id="NXL80336.1"/>
    </source>
</evidence>
<dbReference type="Gene3D" id="3.30.420.10">
    <property type="entry name" value="Ribonuclease H-like superfamily/Ribonuclease H"/>
    <property type="match status" value="1"/>
</dbReference>
<dbReference type="SUPFAM" id="SSF53098">
    <property type="entry name" value="Ribonuclease H-like"/>
    <property type="match status" value="1"/>
</dbReference>
<evidence type="ECO:0000256" key="1">
    <source>
        <dbReference type="ARBA" id="ARBA00022679"/>
    </source>
</evidence>
<feature type="domain" description="Integrase catalytic" evidence="7">
    <location>
        <begin position="1"/>
        <end position="64"/>
    </location>
</feature>
<evidence type="ECO:0000313" key="9">
    <source>
        <dbReference type="Proteomes" id="UP000558164"/>
    </source>
</evidence>
<keyword evidence="5" id="KW-0378">Hydrolase</keyword>
<dbReference type="InterPro" id="IPR012337">
    <property type="entry name" value="RNaseH-like_sf"/>
</dbReference>
<dbReference type="Proteomes" id="UP000558164">
    <property type="component" value="Unassembled WGS sequence"/>
</dbReference>
<evidence type="ECO:0000256" key="4">
    <source>
        <dbReference type="ARBA" id="ARBA00022759"/>
    </source>
</evidence>
<dbReference type="GO" id="GO:0035613">
    <property type="term" value="F:RNA stem-loop binding"/>
    <property type="evidence" value="ECO:0007669"/>
    <property type="project" value="TreeGrafter"/>
</dbReference>
<dbReference type="InterPro" id="IPR001584">
    <property type="entry name" value="Integrase_cat-core"/>
</dbReference>
<keyword evidence="2" id="KW-0548">Nucleotidyltransferase</keyword>
<evidence type="ECO:0000256" key="3">
    <source>
        <dbReference type="ARBA" id="ARBA00022722"/>
    </source>
</evidence>
<feature type="non-terminal residue" evidence="8">
    <location>
        <position position="64"/>
    </location>
</feature>
<evidence type="ECO:0000256" key="6">
    <source>
        <dbReference type="ARBA" id="ARBA00022918"/>
    </source>
</evidence>
<keyword evidence="6" id="KW-0695">RNA-directed DNA polymerase</keyword>
<accession>A0A7L0VMS1</accession>
<dbReference type="InterPro" id="IPR036397">
    <property type="entry name" value="RNaseH_sf"/>
</dbReference>
<reference evidence="8 9" key="1">
    <citation type="submission" date="2019-09" db="EMBL/GenBank/DDBJ databases">
        <title>Bird 10,000 Genomes (B10K) Project - Family phase.</title>
        <authorList>
            <person name="Zhang G."/>
        </authorList>
    </citation>
    <scope>NUCLEOTIDE SEQUENCE [LARGE SCALE GENOMIC DNA]</scope>
    <source>
        <strain evidence="8">B10K-DU-001-35</strain>
        <tissue evidence="8">Muscle</tissue>
    </source>
</reference>
<dbReference type="GO" id="GO:0016787">
    <property type="term" value="F:hydrolase activity"/>
    <property type="evidence" value="ECO:0007669"/>
    <property type="project" value="UniProtKB-KW"/>
</dbReference>
<dbReference type="Pfam" id="PF00665">
    <property type="entry name" value="rve"/>
    <property type="match status" value="1"/>
</dbReference>
<dbReference type="GO" id="GO:0004519">
    <property type="term" value="F:endonuclease activity"/>
    <property type="evidence" value="ECO:0007669"/>
    <property type="project" value="UniProtKB-KW"/>
</dbReference>
<gene>
    <name evidence="8" type="primary">Ervk19_3</name>
    <name evidence="8" type="ORF">LEPASP_R15995</name>
</gene>
<proteinExistence type="predicted"/>
<evidence type="ECO:0000256" key="2">
    <source>
        <dbReference type="ARBA" id="ARBA00022695"/>
    </source>
</evidence>
<comment type="caution">
    <text evidence="8">The sequence shown here is derived from an EMBL/GenBank/DDBJ whole genome shotgun (WGS) entry which is preliminary data.</text>
</comment>
<dbReference type="PROSITE" id="PS50994">
    <property type="entry name" value="INTEGRASE"/>
    <property type="match status" value="1"/>
</dbReference>
<dbReference type="OrthoDB" id="9386368at2759"/>
<dbReference type="AlphaFoldDB" id="A0A7L0VMS1"/>
<evidence type="ECO:0000256" key="5">
    <source>
        <dbReference type="ARBA" id="ARBA00022801"/>
    </source>
</evidence>
<dbReference type="GO" id="GO:0015074">
    <property type="term" value="P:DNA integration"/>
    <property type="evidence" value="ECO:0007669"/>
    <property type="project" value="InterPro"/>
</dbReference>
<dbReference type="EMBL" id="VXAX01006767">
    <property type="protein sequence ID" value="NXL80336.1"/>
    <property type="molecule type" value="Genomic_DNA"/>
</dbReference>
<feature type="non-terminal residue" evidence="8">
    <location>
        <position position="1"/>
    </location>
</feature>
<protein>
    <submittedName>
        <fullName evidence="8">POK19 protein</fullName>
    </submittedName>
</protein>
<dbReference type="GO" id="GO:0003964">
    <property type="term" value="F:RNA-directed DNA polymerase activity"/>
    <property type="evidence" value="ECO:0007669"/>
    <property type="project" value="UniProtKB-KW"/>
</dbReference>
<keyword evidence="3" id="KW-0540">Nuclease</keyword>